<comment type="caution">
    <text evidence="1">The sequence shown here is derived from an EMBL/GenBank/DDBJ whole genome shotgun (WGS) entry which is preliminary data.</text>
</comment>
<sequence length="230" mass="25528">MSSYKIEPNWDEIIDNFDNMDLKPELLHGIYTYGFKCPSAIQQRAIIPIIKGHDVIVQAQSGTGKTTTFSISILQKLDRSSGCTQALILAPTREVAREIQEVVVALSDHMNIECHTCVGGINARDDMAKLQDGPHVVVGTPGRVCDMINRGALKTNNIKVFCLDEADEIFARYPKDQIYKVLQLLPQGTQVVLLSATMSTDVLEVTEKFMREPVGTLAKRDKLTLEDVPL</sequence>
<name>A0ACB6YXH4_THEGA</name>
<gene>
    <name evidence="1" type="ORF">BDM02DRAFT_3194141</name>
</gene>
<proteinExistence type="predicted"/>
<protein>
    <submittedName>
        <fullName evidence="1">DEAD-domain-containing protein</fullName>
    </submittedName>
</protein>
<keyword evidence="2" id="KW-1185">Reference proteome</keyword>
<reference evidence="1" key="1">
    <citation type="submission" date="2019-10" db="EMBL/GenBank/DDBJ databases">
        <authorList>
            <consortium name="DOE Joint Genome Institute"/>
            <person name="Kuo A."/>
            <person name="Miyauchi S."/>
            <person name="Kiss E."/>
            <person name="Drula E."/>
            <person name="Kohler A."/>
            <person name="Sanchez-Garcia M."/>
            <person name="Andreopoulos B."/>
            <person name="Barry K.W."/>
            <person name="Bonito G."/>
            <person name="Buee M."/>
            <person name="Carver A."/>
            <person name="Chen C."/>
            <person name="Cichocki N."/>
            <person name="Clum A."/>
            <person name="Culley D."/>
            <person name="Crous P.W."/>
            <person name="Fauchery L."/>
            <person name="Girlanda M."/>
            <person name="Hayes R."/>
            <person name="Keri Z."/>
            <person name="Labutti K."/>
            <person name="Lipzen A."/>
            <person name="Lombard V."/>
            <person name="Magnuson J."/>
            <person name="Maillard F."/>
            <person name="Morin E."/>
            <person name="Murat C."/>
            <person name="Nolan M."/>
            <person name="Ohm R."/>
            <person name="Pangilinan J."/>
            <person name="Pereira M."/>
            <person name="Perotto S."/>
            <person name="Peter M."/>
            <person name="Riley R."/>
            <person name="Sitrit Y."/>
            <person name="Stielow B."/>
            <person name="Szollosi G."/>
            <person name="Zifcakova L."/>
            <person name="Stursova M."/>
            <person name="Spatafora J.W."/>
            <person name="Tedersoo L."/>
            <person name="Vaario L.-M."/>
            <person name="Yamada A."/>
            <person name="Yan M."/>
            <person name="Wang P."/>
            <person name="Xu J."/>
            <person name="Bruns T."/>
            <person name="Baldrian P."/>
            <person name="Vilgalys R."/>
            <person name="Henrissat B."/>
            <person name="Grigoriev I.V."/>
            <person name="Hibbett D."/>
            <person name="Nagy L.G."/>
            <person name="Martin F.M."/>
        </authorList>
    </citation>
    <scope>NUCLEOTIDE SEQUENCE</scope>
    <source>
        <strain evidence="1">P2</strain>
    </source>
</reference>
<dbReference type="Proteomes" id="UP000886501">
    <property type="component" value="Unassembled WGS sequence"/>
</dbReference>
<reference evidence="1" key="2">
    <citation type="journal article" date="2020" name="Nat. Commun.">
        <title>Large-scale genome sequencing of mycorrhizal fungi provides insights into the early evolution of symbiotic traits.</title>
        <authorList>
            <person name="Miyauchi S."/>
            <person name="Kiss E."/>
            <person name="Kuo A."/>
            <person name="Drula E."/>
            <person name="Kohler A."/>
            <person name="Sanchez-Garcia M."/>
            <person name="Morin E."/>
            <person name="Andreopoulos B."/>
            <person name="Barry K.W."/>
            <person name="Bonito G."/>
            <person name="Buee M."/>
            <person name="Carver A."/>
            <person name="Chen C."/>
            <person name="Cichocki N."/>
            <person name="Clum A."/>
            <person name="Culley D."/>
            <person name="Crous P.W."/>
            <person name="Fauchery L."/>
            <person name="Girlanda M."/>
            <person name="Hayes R.D."/>
            <person name="Keri Z."/>
            <person name="LaButti K."/>
            <person name="Lipzen A."/>
            <person name="Lombard V."/>
            <person name="Magnuson J."/>
            <person name="Maillard F."/>
            <person name="Murat C."/>
            <person name="Nolan M."/>
            <person name="Ohm R.A."/>
            <person name="Pangilinan J."/>
            <person name="Pereira M.F."/>
            <person name="Perotto S."/>
            <person name="Peter M."/>
            <person name="Pfister S."/>
            <person name="Riley R."/>
            <person name="Sitrit Y."/>
            <person name="Stielow J.B."/>
            <person name="Szollosi G."/>
            <person name="Zifcakova L."/>
            <person name="Stursova M."/>
            <person name="Spatafora J.W."/>
            <person name="Tedersoo L."/>
            <person name="Vaario L.M."/>
            <person name="Yamada A."/>
            <person name="Yan M."/>
            <person name="Wang P."/>
            <person name="Xu J."/>
            <person name="Bruns T."/>
            <person name="Baldrian P."/>
            <person name="Vilgalys R."/>
            <person name="Dunand C."/>
            <person name="Henrissat B."/>
            <person name="Grigoriev I.V."/>
            <person name="Hibbett D."/>
            <person name="Nagy L.G."/>
            <person name="Martin F.M."/>
        </authorList>
    </citation>
    <scope>NUCLEOTIDE SEQUENCE</scope>
    <source>
        <strain evidence="1">P2</strain>
    </source>
</reference>
<evidence type="ECO:0000313" key="1">
    <source>
        <dbReference type="EMBL" id="KAF9641982.1"/>
    </source>
</evidence>
<accession>A0ACB6YXH4</accession>
<organism evidence="1 2">
    <name type="scientific">Thelephora ganbajun</name>
    <name type="common">Ganba fungus</name>
    <dbReference type="NCBI Taxonomy" id="370292"/>
    <lineage>
        <taxon>Eukaryota</taxon>
        <taxon>Fungi</taxon>
        <taxon>Dikarya</taxon>
        <taxon>Basidiomycota</taxon>
        <taxon>Agaricomycotina</taxon>
        <taxon>Agaricomycetes</taxon>
        <taxon>Thelephorales</taxon>
        <taxon>Thelephoraceae</taxon>
        <taxon>Thelephora</taxon>
    </lineage>
</organism>
<evidence type="ECO:0000313" key="2">
    <source>
        <dbReference type="Proteomes" id="UP000886501"/>
    </source>
</evidence>
<dbReference type="EMBL" id="MU118819">
    <property type="protein sequence ID" value="KAF9641982.1"/>
    <property type="molecule type" value="Genomic_DNA"/>
</dbReference>